<dbReference type="Proteomes" id="UP001233999">
    <property type="component" value="Unassembled WGS sequence"/>
</dbReference>
<dbReference type="EMBL" id="JASPKZ010009355">
    <property type="protein sequence ID" value="KAJ9577502.1"/>
    <property type="molecule type" value="Genomic_DNA"/>
</dbReference>
<proteinExistence type="predicted"/>
<comment type="caution">
    <text evidence="2">The sequence shown here is derived from an EMBL/GenBank/DDBJ whole genome shotgun (WGS) entry which is preliminary data.</text>
</comment>
<evidence type="ECO:0000313" key="2">
    <source>
        <dbReference type="EMBL" id="KAJ9577502.1"/>
    </source>
</evidence>
<dbReference type="AlphaFoldDB" id="A0AAD7ZC75"/>
<organism evidence="2 3">
    <name type="scientific">Diploptera punctata</name>
    <name type="common">Pacific beetle cockroach</name>
    <dbReference type="NCBI Taxonomy" id="6984"/>
    <lineage>
        <taxon>Eukaryota</taxon>
        <taxon>Metazoa</taxon>
        <taxon>Ecdysozoa</taxon>
        <taxon>Arthropoda</taxon>
        <taxon>Hexapoda</taxon>
        <taxon>Insecta</taxon>
        <taxon>Pterygota</taxon>
        <taxon>Neoptera</taxon>
        <taxon>Polyneoptera</taxon>
        <taxon>Dictyoptera</taxon>
        <taxon>Blattodea</taxon>
        <taxon>Blaberoidea</taxon>
        <taxon>Blaberidae</taxon>
        <taxon>Diplopterinae</taxon>
        <taxon>Diploptera</taxon>
    </lineage>
</organism>
<feature type="non-terminal residue" evidence="2">
    <location>
        <position position="1"/>
    </location>
</feature>
<feature type="region of interest" description="Disordered" evidence="1">
    <location>
        <begin position="62"/>
        <end position="83"/>
    </location>
</feature>
<keyword evidence="3" id="KW-1185">Reference proteome</keyword>
<accession>A0AAD7ZC75</accession>
<reference evidence="2" key="2">
    <citation type="submission" date="2023-05" db="EMBL/GenBank/DDBJ databases">
        <authorList>
            <person name="Fouks B."/>
        </authorList>
    </citation>
    <scope>NUCLEOTIDE SEQUENCE</scope>
    <source>
        <strain evidence="2">Stay&amp;Tobe</strain>
        <tissue evidence="2">Testes</tissue>
    </source>
</reference>
<gene>
    <name evidence="2" type="ORF">L9F63_005875</name>
</gene>
<name>A0AAD7ZC75_DIPPU</name>
<protein>
    <submittedName>
        <fullName evidence="2">Uncharacterized protein</fullName>
    </submittedName>
</protein>
<reference evidence="2" key="1">
    <citation type="journal article" date="2023" name="IScience">
        <title>Live-bearing cockroach genome reveals convergent evolutionary mechanisms linked to viviparity in insects and beyond.</title>
        <authorList>
            <person name="Fouks B."/>
            <person name="Harrison M.C."/>
            <person name="Mikhailova A.A."/>
            <person name="Marchal E."/>
            <person name="English S."/>
            <person name="Carruthers M."/>
            <person name="Jennings E.C."/>
            <person name="Chiamaka E.L."/>
            <person name="Frigard R.A."/>
            <person name="Pippel M."/>
            <person name="Attardo G.M."/>
            <person name="Benoit J.B."/>
            <person name="Bornberg-Bauer E."/>
            <person name="Tobe S.S."/>
        </authorList>
    </citation>
    <scope>NUCLEOTIDE SEQUENCE</scope>
    <source>
        <strain evidence="2">Stay&amp;Tobe</strain>
    </source>
</reference>
<evidence type="ECO:0000313" key="3">
    <source>
        <dbReference type="Proteomes" id="UP001233999"/>
    </source>
</evidence>
<sequence length="83" mass="9609">CERDTSIENVTNAVTKLESKFELVNSSYKVYRLLCIQKLAPKNYYSQNKLIKAYKNGKIDDKNRKGKNTTLTVKSQDTRKTTM</sequence>
<feature type="non-terminal residue" evidence="2">
    <location>
        <position position="83"/>
    </location>
</feature>
<evidence type="ECO:0000256" key="1">
    <source>
        <dbReference type="SAM" id="MobiDB-lite"/>
    </source>
</evidence>